<dbReference type="NCBIfam" id="NF040570">
    <property type="entry name" value="guided_TnpB"/>
    <property type="match status" value="1"/>
</dbReference>
<dbReference type="PANTHER" id="PTHR30405:SF11">
    <property type="entry name" value="RNA-GUIDED DNA ENDONUCLEASE RV2885C-RELATED"/>
    <property type="match status" value="1"/>
</dbReference>
<dbReference type="RefSeq" id="WP_066630339.1">
    <property type="nucleotide sequence ID" value="NZ_FQXL01000030.1"/>
</dbReference>
<dbReference type="AlphaFoldDB" id="A0A162QR44"/>
<comment type="similarity">
    <text evidence="1">In the C-terminal section; belongs to the transposase 35 family.</text>
</comment>
<accession>A0A162QR44</accession>
<evidence type="ECO:0000256" key="2">
    <source>
        <dbReference type="ARBA" id="ARBA00011044"/>
    </source>
</evidence>
<dbReference type="OrthoDB" id="1551477at2"/>
<dbReference type="GO" id="GO:0003677">
    <property type="term" value="F:DNA binding"/>
    <property type="evidence" value="ECO:0007669"/>
    <property type="project" value="UniProtKB-KW"/>
</dbReference>
<dbReference type="PANTHER" id="PTHR30405">
    <property type="entry name" value="TRANSPOSASE"/>
    <property type="match status" value="1"/>
</dbReference>
<keyword evidence="3" id="KW-0815">Transposition</keyword>
<dbReference type="InterPro" id="IPR010095">
    <property type="entry name" value="Cas12f1-like_TNB"/>
</dbReference>
<evidence type="ECO:0000256" key="1">
    <source>
        <dbReference type="ARBA" id="ARBA00008761"/>
    </source>
</evidence>
<dbReference type="NCBIfam" id="TIGR01766">
    <property type="entry name" value="IS200/IS605 family accessory protein TnpB-like domain"/>
    <property type="match status" value="1"/>
</dbReference>
<dbReference type="GO" id="GO:0032196">
    <property type="term" value="P:transposition"/>
    <property type="evidence" value="ECO:0007669"/>
    <property type="project" value="UniProtKB-KW"/>
</dbReference>
<evidence type="ECO:0000313" key="12">
    <source>
        <dbReference type="Proteomes" id="UP000076603"/>
    </source>
</evidence>
<comment type="caution">
    <text evidence="11">The sequence shown here is derived from an EMBL/GenBank/DDBJ whole genome shotgun (WGS) entry which is preliminary data.</text>
</comment>
<feature type="domain" description="Probable transposase IS891/IS1136/IS1341" evidence="8">
    <location>
        <begin position="160"/>
        <end position="274"/>
    </location>
</feature>
<dbReference type="InterPro" id="IPR051399">
    <property type="entry name" value="RNA-guided_DNA_endo/Transpos"/>
</dbReference>
<keyword evidence="5" id="KW-0862">Zinc</keyword>
<dbReference type="InterPro" id="IPR053522">
    <property type="entry name" value="RNA-guided_endonuclease_TnpB"/>
</dbReference>
<dbReference type="PATRIC" id="fig|1121326.3.peg.5814"/>
<dbReference type="GO" id="GO:0006310">
    <property type="term" value="P:DNA recombination"/>
    <property type="evidence" value="ECO:0007669"/>
    <property type="project" value="UniProtKB-KW"/>
</dbReference>
<organism evidence="11 12">
    <name type="scientific">Clostridium magnum DSM 2767</name>
    <dbReference type="NCBI Taxonomy" id="1121326"/>
    <lineage>
        <taxon>Bacteria</taxon>
        <taxon>Bacillati</taxon>
        <taxon>Bacillota</taxon>
        <taxon>Clostridia</taxon>
        <taxon>Eubacteriales</taxon>
        <taxon>Clostridiaceae</taxon>
        <taxon>Clostridium</taxon>
    </lineage>
</organism>
<reference evidence="11 12" key="1">
    <citation type="submission" date="2016-04" db="EMBL/GenBank/DDBJ databases">
        <title>Genome sequence of Clostridium magnum DSM 2767.</title>
        <authorList>
            <person name="Poehlein A."/>
            <person name="Uhlig R."/>
            <person name="Fischer R."/>
            <person name="Bahl H."/>
            <person name="Daniel R."/>
        </authorList>
    </citation>
    <scope>NUCLEOTIDE SEQUENCE [LARGE SCALE GENOMIC DNA]</scope>
    <source>
        <strain evidence="11 12">DSM 2767</strain>
    </source>
</reference>
<feature type="domain" description="Cas12f1-like TNB" evidence="9">
    <location>
        <begin position="286"/>
        <end position="354"/>
    </location>
</feature>
<dbReference type="EMBL" id="LWAE01000013">
    <property type="protein sequence ID" value="KZL88853.1"/>
    <property type="molecule type" value="Genomic_DNA"/>
</dbReference>
<evidence type="ECO:0000256" key="6">
    <source>
        <dbReference type="ARBA" id="ARBA00023125"/>
    </source>
</evidence>
<proteinExistence type="inferred from homology"/>
<sequence length="364" mass="42335">MEKGFKFRLKPNKEQEIFLNKMFGCTRFIYNYFLALKKEHYNTYKEQLSYKECSAMLPNLKEQYPWLKEADAVAVQQTLKKLEITYKNFFKGSGFPKFKSKHNYFQSYKTTYSHNNIEIKGNHIKLPKVGLVKFINHREIQGKIVNATLSRTNTGKYFVSICCNVDIEPMPKLTQSVGIDVGVKCFATLSNGEEVTNPKFLSKYLNRIKDLQRQLSYKTKGSINYHKVRIKLAKLHEKVANCRFDFLQKLSTRLIRENQTISVEGLNIKSMMENNDLSQSISDVSWSKFFTMIEYKANWYGRTFNKVDTYFPSSQLCSVCGAINKEVKSLSVREWVCAKCNTTHQRDFNASVNINNEGLRLSLT</sequence>
<keyword evidence="4" id="KW-0479">Metal-binding</keyword>
<dbReference type="Pfam" id="PF12323">
    <property type="entry name" value="HTH_OrfB_IS605"/>
    <property type="match status" value="1"/>
</dbReference>
<evidence type="ECO:0000256" key="4">
    <source>
        <dbReference type="ARBA" id="ARBA00022723"/>
    </source>
</evidence>
<evidence type="ECO:0000259" key="9">
    <source>
        <dbReference type="Pfam" id="PF07282"/>
    </source>
</evidence>
<evidence type="ECO:0000256" key="3">
    <source>
        <dbReference type="ARBA" id="ARBA00022578"/>
    </source>
</evidence>
<comment type="similarity">
    <text evidence="2">In the N-terminal section; belongs to the transposase 2 family.</text>
</comment>
<keyword evidence="6" id="KW-0238">DNA-binding</keyword>
<dbReference type="InterPro" id="IPR021027">
    <property type="entry name" value="Transposase_put_HTH"/>
</dbReference>
<evidence type="ECO:0000256" key="7">
    <source>
        <dbReference type="ARBA" id="ARBA00023172"/>
    </source>
</evidence>
<feature type="domain" description="Transposase putative helix-turn-helix" evidence="10">
    <location>
        <begin position="1"/>
        <end position="45"/>
    </location>
</feature>
<dbReference type="Pfam" id="PF01385">
    <property type="entry name" value="OrfB_IS605"/>
    <property type="match status" value="1"/>
</dbReference>
<keyword evidence="12" id="KW-1185">Reference proteome</keyword>
<evidence type="ECO:0000256" key="5">
    <source>
        <dbReference type="ARBA" id="ARBA00022833"/>
    </source>
</evidence>
<dbReference type="InterPro" id="IPR001959">
    <property type="entry name" value="Transposase"/>
</dbReference>
<evidence type="ECO:0000259" key="10">
    <source>
        <dbReference type="Pfam" id="PF12323"/>
    </source>
</evidence>
<dbReference type="Pfam" id="PF07282">
    <property type="entry name" value="Cas12f1-like_TNB"/>
    <property type="match status" value="1"/>
</dbReference>
<name>A0A162QR44_9CLOT</name>
<evidence type="ECO:0000259" key="8">
    <source>
        <dbReference type="Pfam" id="PF01385"/>
    </source>
</evidence>
<evidence type="ECO:0000313" key="11">
    <source>
        <dbReference type="EMBL" id="KZL88853.1"/>
    </source>
</evidence>
<dbReference type="STRING" id="1121326.CLMAG_57570"/>
<dbReference type="GO" id="GO:0046872">
    <property type="term" value="F:metal ion binding"/>
    <property type="evidence" value="ECO:0007669"/>
    <property type="project" value="UniProtKB-KW"/>
</dbReference>
<keyword evidence="7" id="KW-0233">DNA recombination</keyword>
<dbReference type="NCBIfam" id="NF038281">
    <property type="entry name" value="IS200_TnpB"/>
    <property type="match status" value="1"/>
</dbReference>
<dbReference type="Proteomes" id="UP000076603">
    <property type="component" value="Unassembled WGS sequence"/>
</dbReference>
<protein>
    <submittedName>
        <fullName evidence="11">Putative transposase</fullName>
    </submittedName>
</protein>
<gene>
    <name evidence="11" type="ORF">CLMAG_57570</name>
</gene>